<dbReference type="Pfam" id="PF04233">
    <property type="entry name" value="Phage_Mu_F"/>
    <property type="match status" value="1"/>
</dbReference>
<evidence type="ECO:0000259" key="1">
    <source>
        <dbReference type="Pfam" id="PF04233"/>
    </source>
</evidence>
<dbReference type="InterPro" id="IPR006528">
    <property type="entry name" value="Phage_head_morphogenesis_dom"/>
</dbReference>
<dbReference type="EMBL" id="RWGX01000006">
    <property type="protein sequence ID" value="RVU86972.1"/>
    <property type="molecule type" value="Genomic_DNA"/>
</dbReference>
<gene>
    <name evidence="2" type="ORF">EJB19_14135</name>
</gene>
<protein>
    <recommendedName>
        <fullName evidence="1">Phage head morphogenesis domain-containing protein</fullName>
    </recommendedName>
</protein>
<proteinExistence type="predicted"/>
<accession>A0AA94F0J5</accession>
<organism evidence="2">
    <name type="scientific">Flavobacterium columnare</name>
    <dbReference type="NCBI Taxonomy" id="996"/>
    <lineage>
        <taxon>Bacteria</taxon>
        <taxon>Pseudomonadati</taxon>
        <taxon>Bacteroidota</taxon>
        <taxon>Flavobacteriia</taxon>
        <taxon>Flavobacteriales</taxon>
        <taxon>Flavobacteriaceae</taxon>
        <taxon>Flavobacterium</taxon>
    </lineage>
</organism>
<reference evidence="2" key="1">
    <citation type="submission" date="2018-12" db="EMBL/GenBank/DDBJ databases">
        <title>Draft genome sequence of Flaovobacterium columnare BGFS27 isolated from channel catfish in Alabama.</title>
        <authorList>
            <person name="Cai W."/>
            <person name="Arias C."/>
        </authorList>
    </citation>
    <scope>NUCLEOTIDE SEQUENCE [LARGE SCALE GENOMIC DNA]</scope>
    <source>
        <strain evidence="2">BGFS27</strain>
    </source>
</reference>
<feature type="domain" description="Phage head morphogenesis" evidence="1">
    <location>
        <begin position="20"/>
        <end position="70"/>
    </location>
</feature>
<sequence>MPVCYTIGSKCRQLAGYSDDTERYYLEYRTAGDDRVRDSHAALNGIVLPKRRPFWQKYYTPNGWRCRCHVVEVLASSNTKAIVSKLLPKEKRHNGNR</sequence>
<dbReference type="AlphaFoldDB" id="A0AA94F0J5"/>
<comment type="caution">
    <text evidence="2">The sequence shown here is derived from an EMBL/GenBank/DDBJ whole genome shotgun (WGS) entry which is preliminary data.</text>
</comment>
<name>A0AA94F0J5_9FLAO</name>
<evidence type="ECO:0000313" key="2">
    <source>
        <dbReference type="EMBL" id="RVU86972.1"/>
    </source>
</evidence>